<dbReference type="InterPro" id="IPR004045">
    <property type="entry name" value="Glutathione_S-Trfase_N"/>
</dbReference>
<dbReference type="Gene3D" id="3.40.30.10">
    <property type="entry name" value="Glutaredoxin"/>
    <property type="match status" value="1"/>
</dbReference>
<dbReference type="FunFam" id="3.40.30.10:FF:000123">
    <property type="entry name" value="Glutathione transferase o1"/>
    <property type="match status" value="1"/>
</dbReference>
<dbReference type="PANTHER" id="PTHR43968:SF6">
    <property type="entry name" value="GLUTATHIONE S-TRANSFERASE OMEGA"/>
    <property type="match status" value="1"/>
</dbReference>
<dbReference type="GO" id="GO:0045174">
    <property type="term" value="F:glutathione dehydrogenase (ascorbate) activity"/>
    <property type="evidence" value="ECO:0007669"/>
    <property type="project" value="UniProtKB-UniRule"/>
</dbReference>
<accession>A0A813MAB1</accession>
<dbReference type="PROSITE" id="PS50405">
    <property type="entry name" value="GST_CTER"/>
    <property type="match status" value="1"/>
</dbReference>
<keyword evidence="2 3" id="KW-0560">Oxidoreductase</keyword>
<evidence type="ECO:0000259" key="5">
    <source>
        <dbReference type="PROSITE" id="PS50405"/>
    </source>
</evidence>
<dbReference type="OrthoDB" id="4951845at2759"/>
<protein>
    <recommendedName>
        <fullName evidence="3">Glutathione S-transferase omega</fullName>
        <shortName evidence="3">GSTO</shortName>
        <ecNumber evidence="3">1.20.4.2</ecNumber>
        <ecNumber evidence="3">1.8.5.1</ecNumber>
        <ecNumber evidence="3">2.5.1.18</ecNumber>
    </recommendedName>
    <alternativeName>
        <fullName evidence="3">Glutathione-dependent dehydroascorbate reductase</fullName>
    </alternativeName>
    <alternativeName>
        <fullName evidence="3">Monomethylarsonic acid reductase</fullName>
    </alternativeName>
</protein>
<dbReference type="SUPFAM" id="SSF52833">
    <property type="entry name" value="Thioredoxin-like"/>
    <property type="match status" value="1"/>
</dbReference>
<evidence type="ECO:0000313" key="6">
    <source>
        <dbReference type="EMBL" id="CAF0712800.1"/>
    </source>
</evidence>
<evidence type="ECO:0000313" key="7">
    <source>
        <dbReference type="Proteomes" id="UP000663879"/>
    </source>
</evidence>
<dbReference type="Proteomes" id="UP000663879">
    <property type="component" value="Unassembled WGS sequence"/>
</dbReference>
<keyword evidence="3" id="KW-0808">Transferase</keyword>
<dbReference type="PROSITE" id="PS50404">
    <property type="entry name" value="GST_NTER"/>
    <property type="match status" value="1"/>
</dbReference>
<comment type="function">
    <text evidence="3">Exhibits glutathione-dependent thiol transferase activity. Has high dehydroascorbate reductase activity and may contribute to the recycling of ascorbic acid. Participates in the biotransformation of inorganic arsenic and reduces monomethylarsonic acid (MMA).</text>
</comment>
<comment type="similarity">
    <text evidence="1 3">Belongs to the GST superfamily. Omega family.</text>
</comment>
<feature type="domain" description="GST C-terminal" evidence="5">
    <location>
        <begin position="119"/>
        <end position="239"/>
    </location>
</feature>
<sequence>MQISDKASLIGTRKEKKMSLKHLGPGSLMPPLQKGKLRLYSMVFCPYAQRARLVLAAKNIPFEVVNIKLKVKPEWYLKVNPLGQVPCLHFDDGRTLPESLLVSEYLDDTYPENKLIPTDPYKKAIQRLLIDSVTKVTGPFYKFLFGDSAAGPDILNGLDYYEQKLDNDYFGGDKPTFVDYMIWPWFERLEYLKQYKGLDLNENRHQKLFSYFERMKKVPAVKATIIPAATLNTFFKSYASEEPDYDCGIEQ</sequence>
<gene>
    <name evidence="6" type="ORF">OXX778_LOCUS1266</name>
</gene>
<dbReference type="SFLD" id="SFLDS00019">
    <property type="entry name" value="Glutathione_Transferase_(cytos"/>
    <property type="match status" value="1"/>
</dbReference>
<organism evidence="6 7">
    <name type="scientific">Brachionus calyciflorus</name>
    <dbReference type="NCBI Taxonomy" id="104777"/>
    <lineage>
        <taxon>Eukaryota</taxon>
        <taxon>Metazoa</taxon>
        <taxon>Spiralia</taxon>
        <taxon>Gnathifera</taxon>
        <taxon>Rotifera</taxon>
        <taxon>Eurotatoria</taxon>
        <taxon>Monogononta</taxon>
        <taxon>Pseudotrocha</taxon>
        <taxon>Ploima</taxon>
        <taxon>Brachionidae</taxon>
        <taxon>Brachionus</taxon>
    </lineage>
</organism>
<dbReference type="InterPro" id="IPR036282">
    <property type="entry name" value="Glutathione-S-Trfase_C_sf"/>
</dbReference>
<dbReference type="InterPro" id="IPR050983">
    <property type="entry name" value="GST_Omega/HSP26"/>
</dbReference>
<dbReference type="InterPro" id="IPR040079">
    <property type="entry name" value="Glutathione_S-Trfase"/>
</dbReference>
<dbReference type="GO" id="GO:0050610">
    <property type="term" value="F:methylarsonate reductase activity"/>
    <property type="evidence" value="ECO:0007669"/>
    <property type="project" value="UniProtKB-UniRule"/>
</dbReference>
<dbReference type="EC" id="2.5.1.18" evidence="3"/>
<dbReference type="Gene3D" id="1.20.1050.10">
    <property type="match status" value="1"/>
</dbReference>
<feature type="domain" description="GST N-terminal" evidence="4">
    <location>
        <begin position="35"/>
        <end position="114"/>
    </location>
</feature>
<dbReference type="EMBL" id="CAJNOC010000077">
    <property type="protein sequence ID" value="CAF0712800.1"/>
    <property type="molecule type" value="Genomic_DNA"/>
</dbReference>
<dbReference type="GO" id="GO:0006749">
    <property type="term" value="P:glutathione metabolic process"/>
    <property type="evidence" value="ECO:0007669"/>
    <property type="project" value="UniProtKB-UniRule"/>
</dbReference>
<comment type="caution">
    <text evidence="6">The sequence shown here is derived from an EMBL/GenBank/DDBJ whole genome shotgun (WGS) entry which is preliminary data.</text>
</comment>
<comment type="catalytic activity">
    <reaction evidence="3">
        <text>L-dehydroascorbate + 2 glutathione = glutathione disulfide + L-ascorbate</text>
        <dbReference type="Rhea" id="RHEA:24424"/>
        <dbReference type="ChEBI" id="CHEBI:38290"/>
        <dbReference type="ChEBI" id="CHEBI:57925"/>
        <dbReference type="ChEBI" id="CHEBI:58297"/>
        <dbReference type="ChEBI" id="CHEBI:58539"/>
        <dbReference type="EC" id="1.8.5.1"/>
    </reaction>
</comment>
<dbReference type="Pfam" id="PF13417">
    <property type="entry name" value="GST_N_3"/>
    <property type="match status" value="1"/>
</dbReference>
<evidence type="ECO:0000256" key="1">
    <source>
        <dbReference type="ARBA" id="ARBA00011067"/>
    </source>
</evidence>
<keyword evidence="7" id="KW-1185">Reference proteome</keyword>
<dbReference type="Pfam" id="PF13410">
    <property type="entry name" value="GST_C_2"/>
    <property type="match status" value="1"/>
</dbReference>
<evidence type="ECO:0000256" key="3">
    <source>
        <dbReference type="RuleBase" id="RU368071"/>
    </source>
</evidence>
<dbReference type="GO" id="GO:0005737">
    <property type="term" value="C:cytoplasm"/>
    <property type="evidence" value="ECO:0007669"/>
    <property type="project" value="InterPro"/>
</dbReference>
<dbReference type="EC" id="1.20.4.2" evidence="3"/>
<evidence type="ECO:0000256" key="2">
    <source>
        <dbReference type="ARBA" id="ARBA00023002"/>
    </source>
</evidence>
<evidence type="ECO:0000259" key="4">
    <source>
        <dbReference type="PROSITE" id="PS50404"/>
    </source>
</evidence>
<dbReference type="PRINTS" id="PR01625">
    <property type="entry name" value="GSTRNSFRASEO"/>
</dbReference>
<dbReference type="InterPro" id="IPR005442">
    <property type="entry name" value="GST_omega"/>
</dbReference>
<dbReference type="AlphaFoldDB" id="A0A813MAB1"/>
<name>A0A813MAB1_9BILA</name>
<dbReference type="EC" id="1.8.5.1" evidence="3"/>
<dbReference type="FunFam" id="1.20.1050.10:FF:000009">
    <property type="entry name" value="Glutathione S-transferase omega-1"/>
    <property type="match status" value="1"/>
</dbReference>
<dbReference type="InterPro" id="IPR036249">
    <property type="entry name" value="Thioredoxin-like_sf"/>
</dbReference>
<dbReference type="GO" id="GO:0004364">
    <property type="term" value="F:glutathione transferase activity"/>
    <property type="evidence" value="ECO:0007669"/>
    <property type="project" value="UniProtKB-UniRule"/>
</dbReference>
<dbReference type="PANTHER" id="PTHR43968">
    <property type="match status" value="1"/>
</dbReference>
<dbReference type="SUPFAM" id="SSF47616">
    <property type="entry name" value="GST C-terminal domain-like"/>
    <property type="match status" value="1"/>
</dbReference>
<reference evidence="6" key="1">
    <citation type="submission" date="2021-02" db="EMBL/GenBank/DDBJ databases">
        <authorList>
            <person name="Nowell W R."/>
        </authorList>
    </citation>
    <scope>NUCLEOTIDE SEQUENCE</scope>
    <source>
        <strain evidence="6">Ploen Becks lab</strain>
    </source>
</reference>
<comment type="catalytic activity">
    <reaction evidence="3">
        <text>RX + glutathione = an S-substituted glutathione + a halide anion + H(+)</text>
        <dbReference type="Rhea" id="RHEA:16437"/>
        <dbReference type="ChEBI" id="CHEBI:15378"/>
        <dbReference type="ChEBI" id="CHEBI:16042"/>
        <dbReference type="ChEBI" id="CHEBI:17792"/>
        <dbReference type="ChEBI" id="CHEBI:57925"/>
        <dbReference type="ChEBI" id="CHEBI:90779"/>
        <dbReference type="EC" id="2.5.1.18"/>
    </reaction>
</comment>
<proteinExistence type="inferred from homology"/>
<dbReference type="SFLD" id="SFLDG00358">
    <property type="entry name" value="Main_(cytGST)"/>
    <property type="match status" value="1"/>
</dbReference>
<comment type="catalytic activity">
    <reaction evidence="3">
        <text>methylarsonate + 2 glutathione + H(+) = methylarsonous acid + glutathione disulfide + H2O</text>
        <dbReference type="Rhea" id="RHEA:15969"/>
        <dbReference type="ChEBI" id="CHEBI:15377"/>
        <dbReference type="ChEBI" id="CHEBI:15378"/>
        <dbReference type="ChEBI" id="CHEBI:17826"/>
        <dbReference type="ChEBI" id="CHEBI:33409"/>
        <dbReference type="ChEBI" id="CHEBI:57925"/>
        <dbReference type="ChEBI" id="CHEBI:58297"/>
        <dbReference type="EC" id="1.20.4.2"/>
    </reaction>
</comment>
<dbReference type="InterPro" id="IPR010987">
    <property type="entry name" value="Glutathione-S-Trfase_C-like"/>
</dbReference>